<organism evidence="8">
    <name type="scientific">Riboviria sp</name>
    <dbReference type="NCBI Taxonomy" id="2585031"/>
    <lineage>
        <taxon>Viruses</taxon>
        <taxon>Riboviria</taxon>
    </lineage>
</organism>
<evidence type="ECO:0000256" key="5">
    <source>
        <dbReference type="ARBA" id="ARBA00022844"/>
    </source>
</evidence>
<protein>
    <recommendedName>
        <fullName evidence="3">Capsid protein</fullName>
    </recommendedName>
</protein>
<reference evidence="8" key="1">
    <citation type="submission" date="2019-05" db="EMBL/GenBank/DDBJ databases">
        <title>Metatranscriptomic reconstruction reveals RNA viruses with the potential to shape carbon cycling in soil.</title>
        <authorList>
            <person name="Starr E.P."/>
            <person name="Nuccio E."/>
            <person name="Pett-Ridge J."/>
            <person name="Banfield J.F."/>
            <person name="Firestone M.K."/>
        </authorList>
    </citation>
    <scope>NUCLEOTIDE SEQUENCE</scope>
    <source>
        <strain evidence="8">H1_Bulk_30_scaffold_435</strain>
    </source>
</reference>
<evidence type="ECO:0000259" key="7">
    <source>
        <dbReference type="Pfam" id="PF00729"/>
    </source>
</evidence>
<sequence length="430" mass="46036">MTRRNKTRSSKLSSDATKIKQLNEQVKTLKLSNKKKNKPFSSTGAIIGKSVGGMFGNATIGSNIGKWLGSGIGSIFGSGDYTMVGENPAYNVLTNGKQIPHFSTTHATNVVCNREYLGDILGTTSFNNTAYPLNPGINTTFPWLSTIAQNYQEYRFHGLVYEFRPLITDFVTNGAPGVIVMATNYNADAAAYTSKQQMENSEFAVSVKPTTALMHGVECDLSQTILPQRFVRTGAVPAAQDMRLYDYGNFQLATQSNPVQDLGELWVSYCVEFFKPILPSSIGGDILTGHVVRSNAAGAAPLGLGTAVSVGSLALSVNATSISWISQPSATYQITIIWQGTNAVVTFPSATLTNASYQQFLCSPAGADKVTYASAPENGINAHTYTVTYIITCTAINTATISINYVTTAILPTVAFVDILVTQLDSTVNA</sequence>
<keyword evidence="5" id="KW-0946">Virion</keyword>
<dbReference type="GO" id="GO:0005198">
    <property type="term" value="F:structural molecule activity"/>
    <property type="evidence" value="ECO:0007669"/>
    <property type="project" value="InterPro"/>
</dbReference>
<evidence type="ECO:0000313" key="8">
    <source>
        <dbReference type="EMBL" id="QDH89842.1"/>
    </source>
</evidence>
<name>A0A514D8C0_9VIRU</name>
<keyword evidence="4" id="KW-0167">Capsid protein</keyword>
<comment type="subcellular location">
    <subcellularLocation>
        <location evidence="1">Virion</location>
    </subcellularLocation>
</comment>
<accession>A0A514D8C0</accession>
<dbReference type="EMBL" id="MN035077">
    <property type="protein sequence ID" value="QDH89842.1"/>
    <property type="molecule type" value="Genomic_DNA"/>
</dbReference>
<comment type="similarity">
    <text evidence="2">Belongs to the icosahedral plant coat protein family.</text>
</comment>
<dbReference type="InterPro" id="IPR029053">
    <property type="entry name" value="Viral_coat"/>
</dbReference>
<dbReference type="InterPro" id="IPR000937">
    <property type="entry name" value="Capsid_prot_S-dom_vir"/>
</dbReference>
<evidence type="ECO:0000256" key="4">
    <source>
        <dbReference type="ARBA" id="ARBA00022561"/>
    </source>
</evidence>
<proteinExistence type="inferred from homology"/>
<evidence type="ECO:0000256" key="3">
    <source>
        <dbReference type="ARBA" id="ARBA00018091"/>
    </source>
</evidence>
<feature type="domain" description="Icosahedral viral capsid protein S" evidence="7">
    <location>
        <begin position="98"/>
        <end position="277"/>
    </location>
</feature>
<keyword evidence="6" id="KW-1142">T=3 icosahedral capsid protein</keyword>
<gene>
    <name evidence="8" type="ORF">H1Bulk30435_000001</name>
</gene>
<dbReference type="SUPFAM" id="SSF88633">
    <property type="entry name" value="Positive stranded ssRNA viruses"/>
    <property type="match status" value="1"/>
</dbReference>
<evidence type="ECO:0000256" key="6">
    <source>
        <dbReference type="ARBA" id="ARBA00023060"/>
    </source>
</evidence>
<evidence type="ECO:0000256" key="2">
    <source>
        <dbReference type="ARBA" id="ARBA00007446"/>
    </source>
</evidence>
<dbReference type="GO" id="GO:0039617">
    <property type="term" value="C:T=3 icosahedral viral capsid"/>
    <property type="evidence" value="ECO:0007669"/>
    <property type="project" value="UniProtKB-KW"/>
</dbReference>
<evidence type="ECO:0000256" key="1">
    <source>
        <dbReference type="ARBA" id="ARBA00004328"/>
    </source>
</evidence>
<dbReference type="Pfam" id="PF00729">
    <property type="entry name" value="Viral_coat"/>
    <property type="match status" value="1"/>
</dbReference>
<dbReference type="Gene3D" id="2.60.120.20">
    <property type="match status" value="1"/>
</dbReference>